<dbReference type="EMBL" id="BTGU01003339">
    <property type="protein sequence ID" value="GMN30685.1"/>
    <property type="molecule type" value="Genomic_DNA"/>
</dbReference>
<protein>
    <submittedName>
        <fullName evidence="2">Uncharacterized protein</fullName>
    </submittedName>
</protein>
<sequence length="106" mass="11953">MTVNPTNDVAQHFRFTVNQTNGVATLPTVDFLRNWDLWRERERRSREREGGDEGERERWPLASDQWVMVVASDLWGGGGGGVRRRAGRGESGRGLGLSSALSFLFF</sequence>
<proteinExistence type="predicted"/>
<evidence type="ECO:0000313" key="2">
    <source>
        <dbReference type="EMBL" id="GMN30685.1"/>
    </source>
</evidence>
<evidence type="ECO:0000313" key="3">
    <source>
        <dbReference type="Proteomes" id="UP001187192"/>
    </source>
</evidence>
<organism evidence="2 3">
    <name type="scientific">Ficus carica</name>
    <name type="common">Common fig</name>
    <dbReference type="NCBI Taxonomy" id="3494"/>
    <lineage>
        <taxon>Eukaryota</taxon>
        <taxon>Viridiplantae</taxon>
        <taxon>Streptophyta</taxon>
        <taxon>Embryophyta</taxon>
        <taxon>Tracheophyta</taxon>
        <taxon>Spermatophyta</taxon>
        <taxon>Magnoliopsida</taxon>
        <taxon>eudicotyledons</taxon>
        <taxon>Gunneridae</taxon>
        <taxon>Pentapetalae</taxon>
        <taxon>rosids</taxon>
        <taxon>fabids</taxon>
        <taxon>Rosales</taxon>
        <taxon>Moraceae</taxon>
        <taxon>Ficeae</taxon>
        <taxon>Ficus</taxon>
    </lineage>
</organism>
<evidence type="ECO:0000256" key="1">
    <source>
        <dbReference type="SAM" id="MobiDB-lite"/>
    </source>
</evidence>
<comment type="caution">
    <text evidence="2">The sequence shown here is derived from an EMBL/GenBank/DDBJ whole genome shotgun (WGS) entry which is preliminary data.</text>
</comment>
<reference evidence="2" key="1">
    <citation type="submission" date="2023-07" db="EMBL/GenBank/DDBJ databases">
        <title>draft genome sequence of fig (Ficus carica).</title>
        <authorList>
            <person name="Takahashi T."/>
            <person name="Nishimura K."/>
        </authorList>
    </citation>
    <scope>NUCLEOTIDE SEQUENCE</scope>
</reference>
<gene>
    <name evidence="2" type="ORF">TIFTF001_044505</name>
</gene>
<dbReference type="AlphaFoldDB" id="A0AA88CT66"/>
<feature type="region of interest" description="Disordered" evidence="1">
    <location>
        <begin position="78"/>
        <end position="98"/>
    </location>
</feature>
<dbReference type="Proteomes" id="UP001187192">
    <property type="component" value="Unassembled WGS sequence"/>
</dbReference>
<accession>A0AA88CT66</accession>
<keyword evidence="3" id="KW-1185">Reference proteome</keyword>
<name>A0AA88CT66_FICCA</name>